<keyword evidence="4" id="KW-0687">Ribonucleoprotein</keyword>
<keyword evidence="2" id="KW-0012">Acyltransferase</keyword>
<dbReference type="GO" id="GO:0016747">
    <property type="term" value="F:acyltransferase activity, transferring groups other than amino-acyl groups"/>
    <property type="evidence" value="ECO:0007669"/>
    <property type="project" value="InterPro"/>
</dbReference>
<dbReference type="InterPro" id="IPR000182">
    <property type="entry name" value="GNAT_dom"/>
</dbReference>
<dbReference type="GO" id="GO:0005840">
    <property type="term" value="C:ribosome"/>
    <property type="evidence" value="ECO:0007669"/>
    <property type="project" value="UniProtKB-KW"/>
</dbReference>
<sequence length="178" mass="19859">MPQNSDHAITYAPPGASDHEALRAMARASFAATFGHLYDAAPFAAFLDRAYGPGGDMQRDLADPAVRWLVGFHRPEPIGYAKLTPLRAPAPAPSPGAVELQQIYVLQDWHGRGVAARLMEWALRTAAAEQAPEIHLTVFDHNERAKRFYRRYGFAEVGRCTFTLGDRVDDDRTWRRAL</sequence>
<dbReference type="Proteomes" id="UP000580474">
    <property type="component" value="Unassembled WGS sequence"/>
</dbReference>
<dbReference type="AlphaFoldDB" id="A0A840NE22"/>
<reference evidence="4 5" key="1">
    <citation type="submission" date="2020-08" db="EMBL/GenBank/DDBJ databases">
        <title>Sequencing the genomes of 1000 actinobacteria strains.</title>
        <authorList>
            <person name="Klenk H.-P."/>
        </authorList>
    </citation>
    <scope>NUCLEOTIDE SEQUENCE [LARGE SCALE GENOMIC DNA]</scope>
    <source>
        <strain evidence="4 5">DSM 45582</strain>
    </source>
</reference>
<dbReference type="InterPro" id="IPR016181">
    <property type="entry name" value="Acyl_CoA_acyltransferase"/>
</dbReference>
<name>A0A840NE22_9PSEU</name>
<dbReference type="Gene3D" id="3.40.630.30">
    <property type="match status" value="1"/>
</dbReference>
<proteinExistence type="predicted"/>
<keyword evidence="1" id="KW-0808">Transferase</keyword>
<dbReference type="PROSITE" id="PS51186">
    <property type="entry name" value="GNAT"/>
    <property type="match status" value="1"/>
</dbReference>
<gene>
    <name evidence="4" type="ORF">BJ969_001443</name>
</gene>
<organism evidence="4 5">
    <name type="scientific">Saccharopolyspora gloriosae</name>
    <dbReference type="NCBI Taxonomy" id="455344"/>
    <lineage>
        <taxon>Bacteria</taxon>
        <taxon>Bacillati</taxon>
        <taxon>Actinomycetota</taxon>
        <taxon>Actinomycetes</taxon>
        <taxon>Pseudonocardiales</taxon>
        <taxon>Pseudonocardiaceae</taxon>
        <taxon>Saccharopolyspora</taxon>
    </lineage>
</organism>
<keyword evidence="4" id="KW-0689">Ribosomal protein</keyword>
<evidence type="ECO:0000256" key="1">
    <source>
        <dbReference type="ARBA" id="ARBA00022679"/>
    </source>
</evidence>
<dbReference type="InterPro" id="IPR050832">
    <property type="entry name" value="Bact_Acetyltransf"/>
</dbReference>
<dbReference type="PANTHER" id="PTHR43877">
    <property type="entry name" value="AMINOALKYLPHOSPHONATE N-ACETYLTRANSFERASE-RELATED-RELATED"/>
    <property type="match status" value="1"/>
</dbReference>
<evidence type="ECO:0000313" key="4">
    <source>
        <dbReference type="EMBL" id="MBB5068355.1"/>
    </source>
</evidence>
<protein>
    <submittedName>
        <fullName evidence="4">Ribosomal protein S18 acetylase RimI-like enzyme</fullName>
    </submittedName>
</protein>
<accession>A0A840NE22</accession>
<dbReference type="RefSeq" id="WP_184478053.1">
    <property type="nucleotide sequence ID" value="NZ_JACHIV010000001.1"/>
</dbReference>
<dbReference type="SUPFAM" id="SSF55729">
    <property type="entry name" value="Acyl-CoA N-acyltransferases (Nat)"/>
    <property type="match status" value="1"/>
</dbReference>
<comment type="caution">
    <text evidence="4">The sequence shown here is derived from an EMBL/GenBank/DDBJ whole genome shotgun (WGS) entry which is preliminary data.</text>
</comment>
<feature type="domain" description="N-acetyltransferase" evidence="3">
    <location>
        <begin position="9"/>
        <end position="175"/>
    </location>
</feature>
<dbReference type="CDD" id="cd04301">
    <property type="entry name" value="NAT_SF"/>
    <property type="match status" value="1"/>
</dbReference>
<dbReference type="Pfam" id="PF00583">
    <property type="entry name" value="Acetyltransf_1"/>
    <property type="match status" value="1"/>
</dbReference>
<evidence type="ECO:0000313" key="5">
    <source>
        <dbReference type="Proteomes" id="UP000580474"/>
    </source>
</evidence>
<keyword evidence="5" id="KW-1185">Reference proteome</keyword>
<dbReference type="EMBL" id="JACHIV010000001">
    <property type="protein sequence ID" value="MBB5068355.1"/>
    <property type="molecule type" value="Genomic_DNA"/>
</dbReference>
<evidence type="ECO:0000256" key="2">
    <source>
        <dbReference type="ARBA" id="ARBA00023315"/>
    </source>
</evidence>
<evidence type="ECO:0000259" key="3">
    <source>
        <dbReference type="PROSITE" id="PS51186"/>
    </source>
</evidence>